<keyword evidence="5" id="KW-0325">Glycoprotein</keyword>
<dbReference type="Pfam" id="PF01607">
    <property type="entry name" value="CBM_14"/>
    <property type="match status" value="2"/>
</dbReference>
<evidence type="ECO:0000256" key="7">
    <source>
        <dbReference type="SAM" id="SignalP"/>
    </source>
</evidence>
<gene>
    <name evidence="9" type="ORF">HERILL_LOCUS3653</name>
</gene>
<evidence type="ECO:0000256" key="3">
    <source>
        <dbReference type="ARBA" id="ARBA00022737"/>
    </source>
</evidence>
<dbReference type="GO" id="GO:0005576">
    <property type="term" value="C:extracellular region"/>
    <property type="evidence" value="ECO:0007669"/>
    <property type="project" value="InterPro"/>
</dbReference>
<dbReference type="EMBL" id="LR899010">
    <property type="protein sequence ID" value="CAD7080504.1"/>
    <property type="molecule type" value="Genomic_DNA"/>
</dbReference>
<protein>
    <recommendedName>
        <fullName evidence="8">Chitin-binding type-2 domain-containing protein</fullName>
    </recommendedName>
</protein>
<reference evidence="9 10" key="1">
    <citation type="submission" date="2020-11" db="EMBL/GenBank/DDBJ databases">
        <authorList>
            <person name="Wallbank WR R."/>
            <person name="Pardo Diaz C."/>
            <person name="Kozak K."/>
            <person name="Martin S."/>
            <person name="Jiggins C."/>
            <person name="Moest M."/>
            <person name="Warren A I."/>
            <person name="Generalovic N T."/>
            <person name="Byers J.R.P. K."/>
            <person name="Montejo-Kovacevich G."/>
            <person name="Yen C E."/>
        </authorList>
    </citation>
    <scope>NUCLEOTIDE SEQUENCE [LARGE SCALE GENOMIC DNA]</scope>
</reference>
<dbReference type="SUPFAM" id="SSF57625">
    <property type="entry name" value="Invertebrate chitin-binding proteins"/>
    <property type="match status" value="3"/>
</dbReference>
<feature type="compositionally biased region" description="Low complexity" evidence="6">
    <location>
        <begin position="85"/>
        <end position="117"/>
    </location>
</feature>
<proteinExistence type="predicted"/>
<dbReference type="PANTHER" id="PTHR23301:SF0">
    <property type="entry name" value="CHITIN-BINDING TYPE-2 DOMAIN-CONTAINING PROTEIN-RELATED"/>
    <property type="match status" value="1"/>
</dbReference>
<keyword evidence="10" id="KW-1185">Reference proteome</keyword>
<dbReference type="PANTHER" id="PTHR23301">
    <property type="entry name" value="CHITIN BINDING PERITROPHIN-A"/>
    <property type="match status" value="1"/>
</dbReference>
<name>A0A7R8YSE8_HERIL</name>
<dbReference type="InterPro" id="IPR051940">
    <property type="entry name" value="Chitin_bind-dev_reg"/>
</dbReference>
<dbReference type="GO" id="GO:0008061">
    <property type="term" value="F:chitin binding"/>
    <property type="evidence" value="ECO:0007669"/>
    <property type="project" value="UniProtKB-KW"/>
</dbReference>
<organism evidence="9 10">
    <name type="scientific">Hermetia illucens</name>
    <name type="common">Black soldier fly</name>
    <dbReference type="NCBI Taxonomy" id="343691"/>
    <lineage>
        <taxon>Eukaryota</taxon>
        <taxon>Metazoa</taxon>
        <taxon>Ecdysozoa</taxon>
        <taxon>Arthropoda</taxon>
        <taxon>Hexapoda</taxon>
        <taxon>Insecta</taxon>
        <taxon>Pterygota</taxon>
        <taxon>Neoptera</taxon>
        <taxon>Endopterygota</taxon>
        <taxon>Diptera</taxon>
        <taxon>Brachycera</taxon>
        <taxon>Stratiomyomorpha</taxon>
        <taxon>Stratiomyidae</taxon>
        <taxon>Hermetiinae</taxon>
        <taxon>Hermetia</taxon>
    </lineage>
</organism>
<dbReference type="OMA" id="HYDENIH"/>
<dbReference type="InterPro" id="IPR002557">
    <property type="entry name" value="Chitin-bd_dom"/>
</dbReference>
<accession>A0A7R8YSE8</accession>
<feature type="domain" description="Chitin-binding type-2" evidence="8">
    <location>
        <begin position="24"/>
        <end position="81"/>
    </location>
</feature>
<evidence type="ECO:0000259" key="8">
    <source>
        <dbReference type="PROSITE" id="PS50940"/>
    </source>
</evidence>
<dbReference type="AlphaFoldDB" id="A0A7R8YSE8"/>
<evidence type="ECO:0000313" key="10">
    <source>
        <dbReference type="Proteomes" id="UP000594454"/>
    </source>
</evidence>
<dbReference type="SMART" id="SM00494">
    <property type="entry name" value="ChtBD2"/>
    <property type="match status" value="3"/>
</dbReference>
<keyword evidence="3" id="KW-0677">Repeat</keyword>
<dbReference type="PROSITE" id="PS50940">
    <property type="entry name" value="CHIT_BIND_II"/>
    <property type="match status" value="2"/>
</dbReference>
<evidence type="ECO:0000256" key="5">
    <source>
        <dbReference type="ARBA" id="ARBA00023180"/>
    </source>
</evidence>
<feature type="chain" id="PRO_5031125290" description="Chitin-binding type-2 domain-containing protein" evidence="7">
    <location>
        <begin position="21"/>
        <end position="233"/>
    </location>
</feature>
<evidence type="ECO:0000256" key="1">
    <source>
        <dbReference type="ARBA" id="ARBA00022669"/>
    </source>
</evidence>
<keyword evidence="4" id="KW-1015">Disulfide bond</keyword>
<keyword evidence="1" id="KW-0147">Chitin-binding</keyword>
<evidence type="ECO:0000313" key="9">
    <source>
        <dbReference type="EMBL" id="CAD7080504.1"/>
    </source>
</evidence>
<dbReference type="OrthoDB" id="6020543at2759"/>
<sequence>MKEFLVLGIAFAAAFNVAFAANNTSPCAGQGYGCYVPDPESCCNYYHCVSAEGFKMQCPPGLHFNAKLSVCDWPLRANCSGEAGGPVTSTPGSTGSPGSEVTPPVSPETTTPGTSVPIEPCLNLDPATHEFKGNCSMYYYCWQGYPYLVVCNKGEGYSKDDNACVADSSCSTGGETGGGGFTCPERYGTYAIPNNTTAFYYCYNFVLYTVACFTNQHYDENIHGCALNSVAYP</sequence>
<feature type="region of interest" description="Disordered" evidence="6">
    <location>
        <begin position="84"/>
        <end position="117"/>
    </location>
</feature>
<evidence type="ECO:0000256" key="4">
    <source>
        <dbReference type="ARBA" id="ARBA00023157"/>
    </source>
</evidence>
<dbReference type="Gene3D" id="2.170.140.10">
    <property type="entry name" value="Chitin binding domain"/>
    <property type="match status" value="2"/>
</dbReference>
<feature type="signal peptide" evidence="7">
    <location>
        <begin position="1"/>
        <end position="20"/>
    </location>
</feature>
<evidence type="ECO:0000256" key="6">
    <source>
        <dbReference type="SAM" id="MobiDB-lite"/>
    </source>
</evidence>
<dbReference type="InParanoid" id="A0A7R8YSE8"/>
<keyword evidence="2 7" id="KW-0732">Signal</keyword>
<feature type="domain" description="Chitin-binding type-2" evidence="8">
    <location>
        <begin position="118"/>
        <end position="172"/>
    </location>
</feature>
<dbReference type="Proteomes" id="UP000594454">
    <property type="component" value="Chromosome 2"/>
</dbReference>
<evidence type="ECO:0000256" key="2">
    <source>
        <dbReference type="ARBA" id="ARBA00022729"/>
    </source>
</evidence>
<dbReference type="InterPro" id="IPR036508">
    <property type="entry name" value="Chitin-bd_dom_sf"/>
</dbReference>